<accession>A0A1F2P6M0</accession>
<keyword evidence="3" id="KW-1185">Reference proteome</keyword>
<proteinExistence type="predicted"/>
<evidence type="ECO:0000313" key="2">
    <source>
        <dbReference type="EMBL" id="OFV66803.1"/>
    </source>
</evidence>
<gene>
    <name evidence="2" type="ORF">SBU_000096</name>
</gene>
<sequence length="114" mass="12276">MLGHVVDRCRLIMEAAKAEARRFMQDHCAQVDSVSTIGMVLFTIVIIGAISVYVADQVYDIASIDQSSEFYTASQKVVSVMNTGWAMMLIVVIALMAGIIIYSIRGLGGGGESV</sequence>
<dbReference type="EMBL" id="LYOR01000001">
    <property type="protein sequence ID" value="OFV66803.1"/>
    <property type="molecule type" value="Genomic_DNA"/>
</dbReference>
<evidence type="ECO:0000256" key="1">
    <source>
        <dbReference type="SAM" id="Phobius"/>
    </source>
</evidence>
<dbReference type="STRING" id="1839936.SBU_000096"/>
<keyword evidence="1" id="KW-1133">Transmembrane helix</keyword>
<dbReference type="Proteomes" id="UP000185779">
    <property type="component" value="Unassembled WGS sequence"/>
</dbReference>
<organism evidence="2 3">
    <name type="scientific">Candidatus Syntropharchaeum butanivorans</name>
    <dbReference type="NCBI Taxonomy" id="1839936"/>
    <lineage>
        <taxon>Archaea</taxon>
        <taxon>Methanobacteriati</taxon>
        <taxon>Methanobacteriota</taxon>
        <taxon>Stenosarchaea group</taxon>
        <taxon>Methanomicrobia</taxon>
        <taxon>Methanosarcinales</taxon>
        <taxon>ANME-2 cluster</taxon>
        <taxon>Candidatus Syntropharchaeum</taxon>
    </lineage>
</organism>
<reference evidence="2" key="1">
    <citation type="submission" date="2016-05" db="EMBL/GenBank/DDBJ databases">
        <title>Microbial consortia oxidize butane by reversing methanogenesis.</title>
        <authorList>
            <person name="Laso-Perez R."/>
            <person name="Richter M."/>
            <person name="Wegener G."/>
            <person name="Musat F."/>
        </authorList>
    </citation>
    <scope>NUCLEOTIDE SEQUENCE [LARGE SCALE GENOMIC DNA]</scope>
    <source>
        <strain evidence="2">BOX1</strain>
    </source>
</reference>
<comment type="caution">
    <text evidence="2">The sequence shown here is derived from an EMBL/GenBank/DDBJ whole genome shotgun (WGS) entry which is preliminary data.</text>
</comment>
<name>A0A1F2P6M0_9EURY</name>
<dbReference type="AlphaFoldDB" id="A0A1F2P6M0"/>
<feature type="transmembrane region" description="Helical" evidence="1">
    <location>
        <begin position="85"/>
        <end position="104"/>
    </location>
</feature>
<keyword evidence="1" id="KW-0472">Membrane</keyword>
<protein>
    <submittedName>
        <fullName evidence="2">Membrane protein</fullName>
    </submittedName>
</protein>
<evidence type="ECO:0000313" key="3">
    <source>
        <dbReference type="Proteomes" id="UP000185779"/>
    </source>
</evidence>
<keyword evidence="1" id="KW-0812">Transmembrane</keyword>
<feature type="transmembrane region" description="Helical" evidence="1">
    <location>
        <begin position="31"/>
        <end position="55"/>
    </location>
</feature>